<dbReference type="Gene3D" id="2.40.50.180">
    <property type="entry name" value="CheA-289, Domain 4"/>
    <property type="match status" value="1"/>
</dbReference>
<dbReference type="SMART" id="SM00260">
    <property type="entry name" value="CheW"/>
    <property type="match status" value="1"/>
</dbReference>
<dbReference type="PANTHER" id="PTHR22617">
    <property type="entry name" value="CHEMOTAXIS SENSOR HISTIDINE KINASE-RELATED"/>
    <property type="match status" value="1"/>
</dbReference>
<accession>A0A370FJI9</accession>
<dbReference type="Proteomes" id="UP000255265">
    <property type="component" value="Unassembled WGS sequence"/>
</dbReference>
<dbReference type="AlphaFoldDB" id="A0A370FJI9"/>
<dbReference type="Gene3D" id="2.30.30.40">
    <property type="entry name" value="SH3 Domains"/>
    <property type="match status" value="1"/>
</dbReference>
<dbReference type="PROSITE" id="PS50851">
    <property type="entry name" value="CHEW"/>
    <property type="match status" value="1"/>
</dbReference>
<evidence type="ECO:0000256" key="2">
    <source>
        <dbReference type="ARBA" id="ARBA00021483"/>
    </source>
</evidence>
<dbReference type="GO" id="GO:0006935">
    <property type="term" value="P:chemotaxis"/>
    <property type="evidence" value="ECO:0007669"/>
    <property type="project" value="UniProtKB-KW"/>
</dbReference>
<dbReference type="InterPro" id="IPR036061">
    <property type="entry name" value="CheW-like_dom_sf"/>
</dbReference>
<dbReference type="EMBL" id="QQAV01000003">
    <property type="protein sequence ID" value="RDI26132.1"/>
    <property type="molecule type" value="Genomic_DNA"/>
</dbReference>
<dbReference type="RefSeq" id="WP_017758060.1">
    <property type="nucleotide sequence ID" value="NZ_CALFYD010000185.1"/>
</dbReference>
<keyword evidence="4" id="KW-0145">Chemotaxis</keyword>
<protein>
    <recommendedName>
        <fullName evidence="2">Chemotaxis protein CheW</fullName>
    </recommendedName>
</protein>
<keyword evidence="3" id="KW-0963">Cytoplasm</keyword>
<feature type="domain" description="CheW-like" evidence="5">
    <location>
        <begin position="19"/>
        <end position="158"/>
    </location>
</feature>
<dbReference type="GO" id="GO:0007165">
    <property type="term" value="P:signal transduction"/>
    <property type="evidence" value="ECO:0007669"/>
    <property type="project" value="InterPro"/>
</dbReference>
<proteinExistence type="predicted"/>
<evidence type="ECO:0000256" key="1">
    <source>
        <dbReference type="ARBA" id="ARBA00004496"/>
    </source>
</evidence>
<dbReference type="InterPro" id="IPR002545">
    <property type="entry name" value="CheW-lke_dom"/>
</dbReference>
<dbReference type="Pfam" id="PF01584">
    <property type="entry name" value="CheW"/>
    <property type="match status" value="1"/>
</dbReference>
<organism evidence="6 7">
    <name type="scientific">Pseudacidovorax intermedius</name>
    <dbReference type="NCBI Taxonomy" id="433924"/>
    <lineage>
        <taxon>Bacteria</taxon>
        <taxon>Pseudomonadati</taxon>
        <taxon>Pseudomonadota</taxon>
        <taxon>Betaproteobacteria</taxon>
        <taxon>Burkholderiales</taxon>
        <taxon>Comamonadaceae</taxon>
        <taxon>Pseudacidovorax</taxon>
    </lineage>
</organism>
<evidence type="ECO:0000259" key="5">
    <source>
        <dbReference type="PROSITE" id="PS50851"/>
    </source>
</evidence>
<evidence type="ECO:0000256" key="3">
    <source>
        <dbReference type="ARBA" id="ARBA00022490"/>
    </source>
</evidence>
<gene>
    <name evidence="6" type="ORF">DFR41_103289</name>
</gene>
<evidence type="ECO:0000313" key="6">
    <source>
        <dbReference type="EMBL" id="RDI26132.1"/>
    </source>
</evidence>
<dbReference type="PANTHER" id="PTHR22617:SF45">
    <property type="entry name" value="CHEMOTAXIS PROTEIN CHEW"/>
    <property type="match status" value="1"/>
</dbReference>
<keyword evidence="7" id="KW-1185">Reference proteome</keyword>
<dbReference type="GO" id="GO:0005829">
    <property type="term" value="C:cytosol"/>
    <property type="evidence" value="ECO:0007669"/>
    <property type="project" value="TreeGrafter"/>
</dbReference>
<comment type="subcellular location">
    <subcellularLocation>
        <location evidence="1">Cytoplasm</location>
    </subcellularLocation>
</comment>
<evidence type="ECO:0000256" key="4">
    <source>
        <dbReference type="ARBA" id="ARBA00022500"/>
    </source>
</evidence>
<comment type="caution">
    <text evidence="6">The sequence shown here is derived from an EMBL/GenBank/DDBJ whole genome shotgun (WGS) entry which is preliminary data.</text>
</comment>
<dbReference type="SUPFAM" id="SSF50341">
    <property type="entry name" value="CheW-like"/>
    <property type="match status" value="1"/>
</dbReference>
<dbReference type="CDD" id="cd00732">
    <property type="entry name" value="CheW"/>
    <property type="match status" value="1"/>
</dbReference>
<dbReference type="InterPro" id="IPR039315">
    <property type="entry name" value="CheW"/>
</dbReference>
<evidence type="ECO:0000313" key="7">
    <source>
        <dbReference type="Proteomes" id="UP000255265"/>
    </source>
</evidence>
<name>A0A370FJI9_9BURK</name>
<reference evidence="6 7" key="1">
    <citation type="submission" date="2018-07" db="EMBL/GenBank/DDBJ databases">
        <title>Genomic Encyclopedia of Type Strains, Phase IV (KMG-IV): sequencing the most valuable type-strain genomes for metagenomic binning, comparative biology and taxonomic classification.</title>
        <authorList>
            <person name="Goeker M."/>
        </authorList>
    </citation>
    <scope>NUCLEOTIDE SEQUENCE [LARGE SCALE GENOMIC DNA]</scope>
    <source>
        <strain evidence="6 7">DSM 21352</strain>
    </source>
</reference>
<dbReference type="FunFam" id="2.40.50.180:FF:000002">
    <property type="entry name" value="Chemotaxis protein CheW"/>
    <property type="match status" value="1"/>
</dbReference>
<sequence>MRAAEPAIPAAELAAQMAQTGILTFRLDTEHYGIDILKVQEIRSYEPVTRIPQADPAVRGVINLRGAIVPIVDLRLRFGLPQADCDRFTAVIIVNVGAKVIGMVVDGVSEVVTLAAEQVQPRPDMAAVDLSCITGLATLQDRMVMLLDLEALLAHVAQ</sequence>